<feature type="compositionally biased region" description="Basic and acidic residues" evidence="2">
    <location>
        <begin position="103"/>
        <end position="122"/>
    </location>
</feature>
<evidence type="ECO:0000313" key="4">
    <source>
        <dbReference type="Proteomes" id="UP001209570"/>
    </source>
</evidence>
<feature type="coiled-coil region" evidence="1">
    <location>
        <begin position="199"/>
        <end position="269"/>
    </location>
</feature>
<reference evidence="3" key="1">
    <citation type="submission" date="2021-12" db="EMBL/GenBank/DDBJ databases">
        <title>Prjna785345.</title>
        <authorList>
            <person name="Rujirawat T."/>
            <person name="Krajaejun T."/>
        </authorList>
    </citation>
    <scope>NUCLEOTIDE SEQUENCE</scope>
    <source>
        <strain evidence="3">Pi057C3</strain>
    </source>
</reference>
<dbReference type="Proteomes" id="UP001209570">
    <property type="component" value="Unassembled WGS sequence"/>
</dbReference>
<keyword evidence="4" id="KW-1185">Reference proteome</keyword>
<feature type="coiled-coil region" evidence="1">
    <location>
        <begin position="140"/>
        <end position="167"/>
    </location>
</feature>
<keyword evidence="1" id="KW-0175">Coiled coil</keyword>
<protein>
    <submittedName>
        <fullName evidence="3">Uncharacterized protein</fullName>
    </submittedName>
</protein>
<evidence type="ECO:0000256" key="1">
    <source>
        <dbReference type="SAM" id="Coils"/>
    </source>
</evidence>
<feature type="region of interest" description="Disordered" evidence="2">
    <location>
        <begin position="103"/>
        <end position="131"/>
    </location>
</feature>
<feature type="region of interest" description="Disordered" evidence="2">
    <location>
        <begin position="1"/>
        <end position="24"/>
    </location>
</feature>
<organism evidence="3 4">
    <name type="scientific">Pythium insidiosum</name>
    <name type="common">Pythiosis disease agent</name>
    <dbReference type="NCBI Taxonomy" id="114742"/>
    <lineage>
        <taxon>Eukaryota</taxon>
        <taxon>Sar</taxon>
        <taxon>Stramenopiles</taxon>
        <taxon>Oomycota</taxon>
        <taxon>Peronosporomycetes</taxon>
        <taxon>Pythiales</taxon>
        <taxon>Pythiaceae</taxon>
        <taxon>Pythium</taxon>
    </lineage>
</organism>
<gene>
    <name evidence="3" type="ORF">P43SY_004976</name>
</gene>
<comment type="caution">
    <text evidence="3">The sequence shown here is derived from an EMBL/GenBank/DDBJ whole genome shotgun (WGS) entry which is preliminary data.</text>
</comment>
<sequence length="275" mass="31426">MAPARVLAASTSSGSRHLSDEPAVASTASWRERYHLVLASNRRLQDRLAQLEIAHRRSLTVVKYEPSLPNNDVYTKQLLEENRGLLTRCRALELRLAKTENELLRQENERNNENDGDGRNGIDETGSPETREQKELYEMLQDRMRQLNVLEAQYAQLQRKAKAKHTLYATTIERLEALTTELFDTKEALHAQCEVADNMKVQVEQIDSLESEVHRLRSENLKLNDVIATLTSRPLESWDEQMQKKTLIIAALEEEKNAVEAELQAAKKDADSAEH</sequence>
<evidence type="ECO:0000313" key="3">
    <source>
        <dbReference type="EMBL" id="KAJ0407435.1"/>
    </source>
</evidence>
<dbReference type="EMBL" id="JAKCXM010000021">
    <property type="protein sequence ID" value="KAJ0407435.1"/>
    <property type="molecule type" value="Genomic_DNA"/>
</dbReference>
<name>A0AAD5LNC7_PYTIN</name>
<evidence type="ECO:0000256" key="2">
    <source>
        <dbReference type="SAM" id="MobiDB-lite"/>
    </source>
</evidence>
<proteinExistence type="predicted"/>
<dbReference type="AlphaFoldDB" id="A0AAD5LNC7"/>
<accession>A0AAD5LNC7</accession>